<dbReference type="AlphaFoldDB" id="A0A158M8L9"/>
<feature type="transmembrane region" description="Helical" evidence="1">
    <location>
        <begin position="180"/>
        <end position="197"/>
    </location>
</feature>
<feature type="transmembrane region" description="Helical" evidence="1">
    <location>
        <begin position="204"/>
        <end position="225"/>
    </location>
</feature>
<feature type="transmembrane region" description="Helical" evidence="1">
    <location>
        <begin position="72"/>
        <end position="92"/>
    </location>
</feature>
<keyword evidence="1" id="KW-0472">Membrane</keyword>
<organism evidence="2 3">
    <name type="scientific">Bordetella holmesii CDC-H585-BH</name>
    <dbReference type="NCBI Taxonomy" id="1331206"/>
    <lineage>
        <taxon>Bacteria</taxon>
        <taxon>Pseudomonadati</taxon>
        <taxon>Pseudomonadota</taxon>
        <taxon>Betaproteobacteria</taxon>
        <taxon>Burkholderiales</taxon>
        <taxon>Alcaligenaceae</taxon>
        <taxon>Bordetella</taxon>
    </lineage>
</organism>
<dbReference type="STRING" id="35814.BBB42_00775"/>
<dbReference type="EMBL" id="JFZZ01000009">
    <property type="protein sequence ID" value="KAK99592.1"/>
    <property type="molecule type" value="Genomic_DNA"/>
</dbReference>
<feature type="transmembrane region" description="Helical" evidence="1">
    <location>
        <begin position="257"/>
        <end position="282"/>
    </location>
</feature>
<keyword evidence="1" id="KW-1133">Transmembrane helix</keyword>
<dbReference type="RefSeq" id="WP_005017544.1">
    <property type="nucleotide sequence ID" value="NZ_JFZZ01000009.1"/>
</dbReference>
<dbReference type="PATRIC" id="fig|1331206.3.peg.227"/>
<dbReference type="Pfam" id="PF11067">
    <property type="entry name" value="DUF2868"/>
    <property type="match status" value="1"/>
</dbReference>
<keyword evidence="1" id="KW-0812">Transmembrane</keyword>
<dbReference type="InterPro" id="IPR021296">
    <property type="entry name" value="DUF2868"/>
</dbReference>
<evidence type="ECO:0000256" key="1">
    <source>
        <dbReference type="SAM" id="Phobius"/>
    </source>
</evidence>
<protein>
    <submittedName>
        <fullName evidence="2">PF11067 family protein</fullName>
    </submittedName>
</protein>
<feature type="transmembrane region" description="Helical" evidence="1">
    <location>
        <begin position="104"/>
        <end position="128"/>
    </location>
</feature>
<proteinExistence type="predicted"/>
<evidence type="ECO:0000313" key="3">
    <source>
        <dbReference type="Proteomes" id="UP000026682"/>
    </source>
</evidence>
<sequence length="459" mass="49562">MSRQASGGLTAQWLAESLRLREEHWGPLEDHDEARRARLTEGDFSARVLERARLLASREHLDDVLLRWRQGAVFALLILLVIVLASGAGVAYGALGDGSRPVNVLWALGALLGLHGLMFLLWLASFLLPAGRATGLGRLWLWITRKLARGPDSALIPQALLNLLARSGALRWLLGTVSHLLWLAALCSALGALIVILSTASYRFIWATTLLGPEAFVRLTAWAGWLPAQLGFSLPHPDIVRASDGQQVLPAAAQVQWSVWLIGMVVCWGIVPRLLAALLCLTMSARALAKLRIDPELAGYAALRDRLTPAAQASGMDRPADPLRTPRITHTAAIGGRPVYASLELPAEQNRPVPATETVFDAGNLDTREQRNALLDALAASPASRLLLACDAHQTPDRGSLALIASLSAHAGQTRIWLLGAGERLAQWRTRLQDAGLPAAAILDAQEPALQWLERGSND</sequence>
<gene>
    <name evidence="2" type="ORF">L497_3211</name>
</gene>
<comment type="caution">
    <text evidence="2">The sequence shown here is derived from an EMBL/GenBank/DDBJ whole genome shotgun (WGS) entry which is preliminary data.</text>
</comment>
<name>A0A158M8L9_9BORD</name>
<dbReference type="GeneID" id="93121649"/>
<accession>A0A158M8L9</accession>
<dbReference type="Proteomes" id="UP000026682">
    <property type="component" value="Unassembled WGS sequence"/>
</dbReference>
<reference evidence="2 3" key="1">
    <citation type="submission" date="2014-03" db="EMBL/GenBank/DDBJ databases">
        <title>Genome sequence of Bordetella holmseii.</title>
        <authorList>
            <person name="Harvill E."/>
            <person name="Goodfield L.L."/>
            <person name="Ivanov Y."/>
            <person name="Meyer J.A."/>
            <person name="Newth C."/>
            <person name="Cassiday P."/>
            <person name="Tondella M.L."/>
            <person name="Liao P."/>
            <person name="Zimmerman J."/>
            <person name="Meert K."/>
            <person name="Wessel D."/>
            <person name="Berger J."/>
            <person name="Dean J.M."/>
            <person name="Holubkov R."/>
            <person name="Burr J."/>
            <person name="Liu T."/>
            <person name="Brinkac L.M."/>
            <person name="Sanka R."/>
            <person name="Kim M."/>
            <person name="Losada L."/>
        </authorList>
    </citation>
    <scope>NUCLEOTIDE SEQUENCE [LARGE SCALE GENOMIC DNA]</scope>
    <source>
        <strain evidence="2 3">CDC-H585-BH</strain>
    </source>
</reference>
<evidence type="ECO:0000313" key="2">
    <source>
        <dbReference type="EMBL" id="KAK99592.1"/>
    </source>
</evidence>